<gene>
    <name evidence="3" type="ORF">OG327_28030</name>
</gene>
<name>A0AAU2JW20_9ACTN</name>
<feature type="transmembrane region" description="Helical" evidence="2">
    <location>
        <begin position="182"/>
        <end position="205"/>
    </location>
</feature>
<keyword evidence="2" id="KW-1133">Transmembrane helix</keyword>
<protein>
    <recommendedName>
        <fullName evidence="4">Polysaccharide chain length determinant N-terminal domain-containing protein</fullName>
    </recommendedName>
</protein>
<evidence type="ECO:0008006" key="4">
    <source>
        <dbReference type="Google" id="ProtNLM"/>
    </source>
</evidence>
<evidence type="ECO:0000256" key="1">
    <source>
        <dbReference type="SAM" id="MobiDB-lite"/>
    </source>
</evidence>
<accession>A0AAU2JW20</accession>
<sequence>MKERIPVSPGELVRALRRRWYVLVLAVLVAAVGALPVLRPDPTYLSSAIVVLKPPVTSTQPNQLANLQPPLAAVSYGVVQQLGSPAGAAELKAAGVTGTYRMTPRNSGTSVTPRHLIPSLQVQVEHTDAAAADASVRKIIEVYTRHLTDLQTQQGIPAASRMSVDLLVPPAAVARTHDKVRALAGVALVAGVGGMAAALWTDRALTRRNRRRRERADAGPQVPPVVPVETEHQIPLRFQDSHHSHSRPRSAKAESTRG</sequence>
<keyword evidence="2" id="KW-0812">Transmembrane</keyword>
<proteinExistence type="predicted"/>
<feature type="region of interest" description="Disordered" evidence="1">
    <location>
        <begin position="210"/>
        <end position="258"/>
    </location>
</feature>
<dbReference type="AlphaFoldDB" id="A0AAU2JW20"/>
<evidence type="ECO:0000256" key="2">
    <source>
        <dbReference type="SAM" id="Phobius"/>
    </source>
</evidence>
<keyword evidence="2" id="KW-0472">Membrane</keyword>
<dbReference type="EMBL" id="CP108264">
    <property type="protein sequence ID" value="WTU76871.1"/>
    <property type="molecule type" value="Genomic_DNA"/>
</dbReference>
<feature type="transmembrane region" description="Helical" evidence="2">
    <location>
        <begin position="20"/>
        <end position="38"/>
    </location>
</feature>
<evidence type="ECO:0000313" key="3">
    <source>
        <dbReference type="EMBL" id="WTU76871.1"/>
    </source>
</evidence>
<feature type="compositionally biased region" description="Basic and acidic residues" evidence="1">
    <location>
        <begin position="229"/>
        <end position="243"/>
    </location>
</feature>
<reference evidence="3" key="1">
    <citation type="submission" date="2022-10" db="EMBL/GenBank/DDBJ databases">
        <title>The complete genomes of actinobacterial strains from the NBC collection.</title>
        <authorList>
            <person name="Joergensen T.S."/>
            <person name="Alvarez Arevalo M."/>
            <person name="Sterndorff E.B."/>
            <person name="Faurdal D."/>
            <person name="Vuksanovic O."/>
            <person name="Mourched A.-S."/>
            <person name="Charusanti P."/>
            <person name="Shaw S."/>
            <person name="Blin K."/>
            <person name="Weber T."/>
        </authorList>
    </citation>
    <scope>NUCLEOTIDE SEQUENCE</scope>
    <source>
        <strain evidence="3">NBC_00049</strain>
    </source>
</reference>
<organism evidence="3">
    <name type="scientific">Streptomyces sp. NBC_00049</name>
    <dbReference type="NCBI Taxonomy" id="2903617"/>
    <lineage>
        <taxon>Bacteria</taxon>
        <taxon>Bacillati</taxon>
        <taxon>Actinomycetota</taxon>
        <taxon>Actinomycetes</taxon>
        <taxon>Kitasatosporales</taxon>
        <taxon>Streptomycetaceae</taxon>
        <taxon>Streptomyces</taxon>
    </lineage>
</organism>